<reference evidence="1" key="1">
    <citation type="submission" date="2011-01" db="EMBL/GenBank/DDBJ databases">
        <authorList>
            <person name="Muzny D."/>
            <person name="Qin X."/>
            <person name="Buhay C."/>
            <person name="Dugan-Rocha S."/>
            <person name="Ding Y."/>
            <person name="Chen G."/>
            <person name="Hawes A."/>
            <person name="Holder M."/>
            <person name="Jhangiani S."/>
            <person name="Johnson A."/>
            <person name="Khan Z."/>
            <person name="Li Z."/>
            <person name="Liu W."/>
            <person name="Liu X."/>
            <person name="Perez L."/>
            <person name="Shen H."/>
            <person name="Wang Q."/>
            <person name="Watt J."/>
            <person name="Xi L."/>
            <person name="Xin Y."/>
            <person name="Zhou J."/>
            <person name="Deng J."/>
            <person name="Jiang H."/>
            <person name="Liu Y."/>
            <person name="Qu J."/>
            <person name="Song X.-Z."/>
            <person name="Zhang L."/>
            <person name="Villasana D."/>
            <person name="Johnson A."/>
            <person name="Liu J."/>
            <person name="Liyanage D."/>
            <person name="Lorensuhewa L."/>
            <person name="Robinson T."/>
            <person name="Song A."/>
            <person name="Song B.-B."/>
            <person name="Dinh H."/>
            <person name="Thornton R."/>
            <person name="Coyle M."/>
            <person name="Francisco L."/>
            <person name="Jackson L."/>
            <person name="Javaid M."/>
            <person name="Korchina V."/>
            <person name="Kovar C."/>
            <person name="Mata R."/>
            <person name="Mathew T."/>
            <person name="Ngo R."/>
            <person name="Nguyen L."/>
            <person name="Nguyen N."/>
            <person name="Okwuonu G."/>
            <person name="Ongeri F."/>
            <person name="Pham C."/>
            <person name="Simmons D."/>
            <person name="Wilczek-Boney K."/>
            <person name="Hale W."/>
            <person name="Jakkamsetti A."/>
            <person name="Pham P."/>
            <person name="Ruth R."/>
            <person name="San Lucas F."/>
            <person name="Warren J."/>
            <person name="Zhang J."/>
            <person name="Zhao Z."/>
            <person name="Zhou C."/>
            <person name="Zhu D."/>
            <person name="Lee S."/>
            <person name="Bess C."/>
            <person name="Blankenburg K."/>
            <person name="Forbes L."/>
            <person name="Fu Q."/>
            <person name="Gubbala S."/>
            <person name="Hirani K."/>
            <person name="Jayaseelan J.C."/>
            <person name="Lara F."/>
            <person name="Munidasa M."/>
            <person name="Palculict T."/>
            <person name="Patil S."/>
            <person name="Pu L.-L."/>
            <person name="Saada N."/>
            <person name="Tang L."/>
            <person name="Weissenberger G."/>
            <person name="Zhu Y."/>
            <person name="Hemphill L."/>
            <person name="Shang Y."/>
            <person name="Youmans B."/>
            <person name="Ayvaz T."/>
            <person name="Ross M."/>
            <person name="Santibanez J."/>
            <person name="Aqrawi P."/>
            <person name="Gross S."/>
            <person name="Joshi V."/>
            <person name="Fowler G."/>
            <person name="Nazareth L."/>
            <person name="Reid J."/>
            <person name="Worley K."/>
            <person name="Petrosino J."/>
            <person name="Highlander S."/>
            <person name="Gibbs R."/>
        </authorList>
    </citation>
    <scope>NUCLEOTIDE SEQUENCE [LARGE SCALE GENOMIC DNA]</scope>
    <source>
        <strain evidence="1">ATCC 33707</strain>
    </source>
</reference>
<dbReference type="STRING" id="43767.A6I91_02830"/>
<dbReference type="GO" id="GO:0016298">
    <property type="term" value="F:lipase activity"/>
    <property type="evidence" value="ECO:0007669"/>
    <property type="project" value="TreeGrafter"/>
</dbReference>
<dbReference type="InterPro" id="IPR029058">
    <property type="entry name" value="AB_hydrolase_fold"/>
</dbReference>
<organism evidence="1 2">
    <name type="scientific">Prescottella equi ATCC 33707</name>
    <dbReference type="NCBI Taxonomy" id="525370"/>
    <lineage>
        <taxon>Bacteria</taxon>
        <taxon>Bacillati</taxon>
        <taxon>Actinomycetota</taxon>
        <taxon>Actinomycetes</taxon>
        <taxon>Mycobacteriales</taxon>
        <taxon>Nocardiaceae</taxon>
        <taxon>Prescottella</taxon>
    </lineage>
</organism>
<accession>E9T4A7</accession>
<evidence type="ECO:0000313" key="2">
    <source>
        <dbReference type="Proteomes" id="UP000004245"/>
    </source>
</evidence>
<dbReference type="Proteomes" id="UP000004245">
    <property type="component" value="Unassembled WGS sequence"/>
</dbReference>
<dbReference type="PANTHER" id="PTHR32015">
    <property type="entry name" value="FASTING INDUCED LIPASE"/>
    <property type="match status" value="1"/>
</dbReference>
<name>E9T4A7_RHOHA</name>
<dbReference type="HOGENOM" id="CLU_029537_1_1_11"/>
<dbReference type="SUPFAM" id="SSF53474">
    <property type="entry name" value="alpha/beta-Hydrolases"/>
    <property type="match status" value="1"/>
</dbReference>
<dbReference type="AlphaFoldDB" id="E9T4A7"/>
<protein>
    <submittedName>
        <fullName evidence="1">Triacylglycerol lipase</fullName>
    </submittedName>
</protein>
<dbReference type="GO" id="GO:0016042">
    <property type="term" value="P:lipid catabolic process"/>
    <property type="evidence" value="ECO:0007669"/>
    <property type="project" value="InterPro"/>
</dbReference>
<dbReference type="Pfam" id="PF01674">
    <property type="entry name" value="Lipase_2"/>
    <property type="match status" value="1"/>
</dbReference>
<dbReference type="InterPro" id="IPR002918">
    <property type="entry name" value="Lipase_EstA/Esterase_EstB"/>
</dbReference>
<gene>
    <name evidence="1" type="ORF">HMPREF0724_13451</name>
</gene>
<dbReference type="Gene3D" id="3.40.50.1820">
    <property type="entry name" value="alpha/beta hydrolase"/>
    <property type="match status" value="1"/>
</dbReference>
<dbReference type="EMBL" id="ADNW02000014">
    <property type="protein sequence ID" value="EGD22903.1"/>
    <property type="molecule type" value="Genomic_DNA"/>
</dbReference>
<keyword evidence="2" id="KW-1185">Reference proteome</keyword>
<comment type="caution">
    <text evidence="1">The sequence shown here is derived from an EMBL/GenBank/DDBJ whole genome shotgun (WGS) entry which is preliminary data.</text>
</comment>
<evidence type="ECO:0000313" key="1">
    <source>
        <dbReference type="EMBL" id="EGD22903.1"/>
    </source>
</evidence>
<sequence length="338" mass="35032">MLGFGQSGVLLEQPRGIFMRAVFAAVVAFAVCAVALPVAAAPGAGADPLPVPHNFYDGIGLETANPGGSIPGSNDWTCKPTAAHPNPVILVHGTGANRQTNWATYVPLLKNEGYCVFAPTYGTRPGAVWPMSAFGALTPLEQSAQELSVFVDEVLAATGASNVDIVGHSQGTLMPNYYVKFLGGAAKVDKYVSLAPLWGGAGSFGAGEITALVEQFGLKPLQEQTFGRLCASCLDMAPGADFIEKMNEGGSPYAPGVAYTNIATRYDELVVPYASGLVPGPNATNIVVQDRCPQDYSEHAALAASPVAAGYVLNALDPQYPEPVPCVMVAPFTGTPVG</sequence>
<dbReference type="PANTHER" id="PTHR32015:SF1">
    <property type="entry name" value="LIPASE"/>
    <property type="match status" value="1"/>
</dbReference>
<proteinExistence type="predicted"/>